<feature type="transmembrane region" description="Helical" evidence="1">
    <location>
        <begin position="143"/>
        <end position="164"/>
    </location>
</feature>
<evidence type="ECO:0000256" key="1">
    <source>
        <dbReference type="SAM" id="Phobius"/>
    </source>
</evidence>
<protein>
    <recommendedName>
        <fullName evidence="4">DUF998 domain-containing protein</fullName>
    </recommendedName>
</protein>
<evidence type="ECO:0000313" key="3">
    <source>
        <dbReference type="Proteomes" id="UP000294743"/>
    </source>
</evidence>
<organism evidence="2 3">
    <name type="scientific">Breznakia blatticola</name>
    <dbReference type="NCBI Taxonomy" id="1754012"/>
    <lineage>
        <taxon>Bacteria</taxon>
        <taxon>Bacillati</taxon>
        <taxon>Bacillota</taxon>
        <taxon>Erysipelotrichia</taxon>
        <taxon>Erysipelotrichales</taxon>
        <taxon>Erysipelotrichaceae</taxon>
        <taxon>Breznakia</taxon>
    </lineage>
</organism>
<gene>
    <name evidence="2" type="ORF">EDD63_12529</name>
</gene>
<sequence>MYNIRMKQTKVAQTWWMMLYFMGLFVIPCLSIFIATRSSLLYENFTYVGNQTRYRPIFIIWGLLLSLHMLVTFFTLLYITKNHKRMYWYLVSLLGLLHATSYVLPYDKSKSLLTSELHVYISISTFVAYIFLLLFYLYKLNHFYLFISSVKAMISLLVAMFFALLLTGDISSLVELINTNFMAIYMIILLKRTKPYF</sequence>
<evidence type="ECO:0008006" key="4">
    <source>
        <dbReference type="Google" id="ProtNLM"/>
    </source>
</evidence>
<keyword evidence="1" id="KW-0472">Membrane</keyword>
<dbReference type="AlphaFoldDB" id="A0A4R7ZG96"/>
<feature type="transmembrane region" description="Helical" evidence="1">
    <location>
        <begin position="56"/>
        <end position="79"/>
    </location>
</feature>
<dbReference type="EMBL" id="SODD01000025">
    <property type="protein sequence ID" value="TDW16332.1"/>
    <property type="molecule type" value="Genomic_DNA"/>
</dbReference>
<proteinExistence type="predicted"/>
<keyword evidence="1" id="KW-1133">Transmembrane helix</keyword>
<name>A0A4R7ZG96_9FIRM</name>
<accession>A0A4R7ZG96</accession>
<feature type="transmembrane region" description="Helical" evidence="1">
    <location>
        <begin position="15"/>
        <end position="36"/>
    </location>
</feature>
<reference evidence="2 3" key="1">
    <citation type="submission" date="2019-03" db="EMBL/GenBank/DDBJ databases">
        <title>Genomic Encyclopedia of Type Strains, Phase IV (KMG-IV): sequencing the most valuable type-strain genomes for metagenomic binning, comparative biology and taxonomic classification.</title>
        <authorList>
            <person name="Goeker M."/>
        </authorList>
    </citation>
    <scope>NUCLEOTIDE SEQUENCE [LARGE SCALE GENOMIC DNA]</scope>
    <source>
        <strain evidence="2 3">DSM 28867</strain>
    </source>
</reference>
<feature type="transmembrane region" description="Helical" evidence="1">
    <location>
        <begin position="117"/>
        <end position="136"/>
    </location>
</feature>
<dbReference type="Proteomes" id="UP000294743">
    <property type="component" value="Unassembled WGS sequence"/>
</dbReference>
<comment type="caution">
    <text evidence="2">The sequence shown here is derived from an EMBL/GenBank/DDBJ whole genome shotgun (WGS) entry which is preliminary data.</text>
</comment>
<evidence type="ECO:0000313" key="2">
    <source>
        <dbReference type="EMBL" id="TDW16332.1"/>
    </source>
</evidence>
<feature type="transmembrane region" description="Helical" evidence="1">
    <location>
        <begin position="170"/>
        <end position="190"/>
    </location>
</feature>
<feature type="transmembrane region" description="Helical" evidence="1">
    <location>
        <begin position="86"/>
        <end position="105"/>
    </location>
</feature>
<keyword evidence="1" id="KW-0812">Transmembrane</keyword>
<keyword evidence="3" id="KW-1185">Reference proteome</keyword>